<dbReference type="Gene3D" id="3.10.150.10">
    <property type="entry name" value="DNA Polymerase III, subunit A, domain 2"/>
    <property type="match status" value="2"/>
</dbReference>
<dbReference type="GO" id="GO:0072702">
    <property type="term" value="P:response to methyl methanesulfonate"/>
    <property type="evidence" value="ECO:0007669"/>
    <property type="project" value="UniProtKB-ARBA"/>
</dbReference>
<dbReference type="GO" id="GO:0019985">
    <property type="term" value="P:translesion synthesis"/>
    <property type="evidence" value="ECO:0007669"/>
    <property type="project" value="TreeGrafter"/>
</dbReference>
<dbReference type="Pfam" id="PF02747">
    <property type="entry name" value="PCNA_C"/>
    <property type="match status" value="1"/>
</dbReference>
<dbReference type="GO" id="GO:0030337">
    <property type="term" value="F:DNA polymerase processivity factor activity"/>
    <property type="evidence" value="ECO:0007669"/>
    <property type="project" value="InterPro"/>
</dbReference>
<dbReference type="GO" id="GO:0043626">
    <property type="term" value="C:PCNA complex"/>
    <property type="evidence" value="ECO:0007669"/>
    <property type="project" value="TreeGrafter"/>
</dbReference>
<name>A0A2R4KR05_ANISI</name>
<dbReference type="PROSITE" id="PS01251">
    <property type="entry name" value="PCNA_1"/>
    <property type="match status" value="1"/>
</dbReference>
<evidence type="ECO:0000256" key="8">
    <source>
        <dbReference type="RuleBase" id="RU003671"/>
    </source>
</evidence>
<dbReference type="GO" id="GO:0006275">
    <property type="term" value="P:regulation of DNA replication"/>
    <property type="evidence" value="ECO:0007669"/>
    <property type="project" value="InterPro"/>
</dbReference>
<dbReference type="InterPro" id="IPR000730">
    <property type="entry name" value="Pr_cel_nuc_antig"/>
</dbReference>
<comment type="function">
    <text evidence="7">This protein is an auxiliary protein of DNA polymerase delta and is involved in the control of eukaryotic DNA replication by increasing the polymerase's processivity during elongation of the leading strand.</text>
</comment>
<dbReference type="PRINTS" id="PR00339">
    <property type="entry name" value="PCNACYCLIN"/>
</dbReference>
<comment type="subunit">
    <text evidence="6">Homotrimer. Forms a complex with activator 1 heteropentamer in the presence of ATP.</text>
</comment>
<dbReference type="FunFam" id="3.10.150.10:FF:000006">
    <property type="entry name" value="Proliferating cell nuclear antigen"/>
    <property type="match status" value="1"/>
</dbReference>
<sequence>MVVLPALVLPSQLRECISEFDDFSVLSLATSHLRAKMFEAKLTSAALLKKIIEAIKDLVTNAPFDCSENAMCLQAMDSSHVALVSLKLEVGLFETYRCDRTINLGMSLANMAKALKCANNDDTCLIRYEENDADSITFTFEDTKRGKAQDVTVKMMDLDNEHLGIPDQDYAAVVVMPSSEFQKTCRDLAMFSDSLTITVTKAGIVFTGKGDTGSSVVSYAPTKNADDEDDEAISVVVNEPVTTNFSIKYMNHFTKATGLSSKVKLSLCSDVPIVVEYGIEENGYLRFYLAPKIDEEDNGMND</sequence>
<protein>
    <recommendedName>
        <fullName evidence="7">DNA sliding clamp PCNA</fullName>
    </recommendedName>
</protein>
<dbReference type="GO" id="GO:0042542">
    <property type="term" value="P:response to hydrogen peroxide"/>
    <property type="evidence" value="ECO:0007669"/>
    <property type="project" value="UniProtKB-ARBA"/>
</dbReference>
<dbReference type="HAMAP" id="MF_00317">
    <property type="entry name" value="DNApol_clamp_arch"/>
    <property type="match status" value="1"/>
</dbReference>
<dbReference type="InterPro" id="IPR022659">
    <property type="entry name" value="Pr_cel_nuc_antig_CS"/>
</dbReference>
<evidence type="ECO:0000256" key="1">
    <source>
        <dbReference type="ARBA" id="ARBA00004123"/>
    </source>
</evidence>
<accession>A0A2R4KR05</accession>
<feature type="domain" description="Proliferating cell nuclear antigen PCNA N-terminal" evidence="9">
    <location>
        <begin position="37"/>
        <end position="161"/>
    </location>
</feature>
<dbReference type="NCBIfam" id="TIGR00590">
    <property type="entry name" value="pcna"/>
    <property type="match status" value="1"/>
</dbReference>
<organism evidence="11">
    <name type="scientific">Anisakis simplex</name>
    <name type="common">Herring worm</name>
    <dbReference type="NCBI Taxonomy" id="6269"/>
    <lineage>
        <taxon>Eukaryota</taxon>
        <taxon>Metazoa</taxon>
        <taxon>Ecdysozoa</taxon>
        <taxon>Nematoda</taxon>
        <taxon>Chromadorea</taxon>
        <taxon>Rhabditida</taxon>
        <taxon>Spirurina</taxon>
        <taxon>Ascaridomorpha</taxon>
        <taxon>Ascaridoidea</taxon>
        <taxon>Anisakidae</taxon>
        <taxon>Anisakis</taxon>
        <taxon>Anisakis simplex complex</taxon>
    </lineage>
</organism>
<dbReference type="CDD" id="cd00577">
    <property type="entry name" value="PCNA"/>
    <property type="match status" value="1"/>
</dbReference>
<dbReference type="FunFam" id="3.70.10.10:FF:000001">
    <property type="entry name" value="Proliferating cell nuclear antigen"/>
    <property type="match status" value="1"/>
</dbReference>
<evidence type="ECO:0000259" key="9">
    <source>
        <dbReference type="Pfam" id="PF00705"/>
    </source>
</evidence>
<evidence type="ECO:0000256" key="6">
    <source>
        <dbReference type="ARBA" id="ARBA00062326"/>
    </source>
</evidence>
<evidence type="ECO:0000256" key="5">
    <source>
        <dbReference type="ARBA" id="ARBA00023242"/>
    </source>
</evidence>
<dbReference type="GO" id="GO:0006298">
    <property type="term" value="P:mismatch repair"/>
    <property type="evidence" value="ECO:0007669"/>
    <property type="project" value="TreeGrafter"/>
</dbReference>
<dbReference type="InterPro" id="IPR046938">
    <property type="entry name" value="DNA_clamp_sf"/>
</dbReference>
<comment type="similarity">
    <text evidence="2 8">Belongs to the PCNA family.</text>
</comment>
<dbReference type="Pfam" id="PF00705">
    <property type="entry name" value="PCNA_N"/>
    <property type="match status" value="1"/>
</dbReference>
<dbReference type="FunFam" id="3.10.150.10:FF:000008">
    <property type="entry name" value="Proliferating cell nuclear antigen"/>
    <property type="match status" value="1"/>
</dbReference>
<dbReference type="InterPro" id="IPR022648">
    <property type="entry name" value="Pr_cel_nuc_antig_N"/>
</dbReference>
<keyword evidence="3 8" id="KW-0235">DNA replication</keyword>
<evidence type="ECO:0000256" key="3">
    <source>
        <dbReference type="ARBA" id="ARBA00022705"/>
    </source>
</evidence>
<gene>
    <name evidence="11" type="primary">Pcna</name>
</gene>
<dbReference type="EMBL" id="MF069103">
    <property type="protein sequence ID" value="AVV64048.1"/>
    <property type="molecule type" value="Genomic_DNA"/>
</dbReference>
<dbReference type="GO" id="GO:0006272">
    <property type="term" value="P:leading strand elongation"/>
    <property type="evidence" value="ECO:0007669"/>
    <property type="project" value="TreeGrafter"/>
</dbReference>
<keyword evidence="4 8" id="KW-0238">DNA-binding</keyword>
<dbReference type="PANTHER" id="PTHR11352">
    <property type="entry name" value="PROLIFERATING CELL NUCLEAR ANTIGEN"/>
    <property type="match status" value="1"/>
</dbReference>
<dbReference type="InterPro" id="IPR022649">
    <property type="entry name" value="Pr_cel_nuc_antig_C"/>
</dbReference>
<dbReference type="AlphaFoldDB" id="A0A2R4KR05"/>
<comment type="subcellular location">
    <subcellularLocation>
        <location evidence="1 7">Nucleus</location>
    </subcellularLocation>
</comment>
<keyword evidence="5 7" id="KW-0539">Nucleus</keyword>
<dbReference type="GO" id="GO:0003677">
    <property type="term" value="F:DNA binding"/>
    <property type="evidence" value="ECO:0007669"/>
    <property type="project" value="UniProtKB-KW"/>
</dbReference>
<evidence type="ECO:0000313" key="11">
    <source>
        <dbReference type="EMBL" id="AVV64048.1"/>
    </source>
</evidence>
<dbReference type="SUPFAM" id="SSF55979">
    <property type="entry name" value="DNA clamp"/>
    <property type="match status" value="2"/>
</dbReference>
<evidence type="ECO:0000256" key="2">
    <source>
        <dbReference type="ARBA" id="ARBA00010462"/>
    </source>
</evidence>
<proteinExistence type="inferred from homology"/>
<dbReference type="PANTHER" id="PTHR11352:SF0">
    <property type="entry name" value="PROLIFERATING CELL NUCLEAR ANTIGEN"/>
    <property type="match status" value="1"/>
</dbReference>
<evidence type="ECO:0000256" key="7">
    <source>
        <dbReference type="RuleBase" id="RU000641"/>
    </source>
</evidence>
<evidence type="ECO:0000259" key="10">
    <source>
        <dbReference type="Pfam" id="PF02747"/>
    </source>
</evidence>
<feature type="domain" description="Proliferating cell nuclear antigen PCNA C-terminal" evidence="10">
    <location>
        <begin position="164"/>
        <end position="292"/>
    </location>
</feature>
<reference evidence="11" key="1">
    <citation type="submission" date="2017-04" db="EMBL/GenBank/DDBJ databases">
        <authorList>
            <person name="Afonso C.L."/>
            <person name="Miller P.J."/>
            <person name="Scott M.A."/>
            <person name="Spackman E."/>
            <person name="Goraichik I."/>
            <person name="Dimitrov K.M."/>
            <person name="Suarez D.L."/>
            <person name="Swayne D.E."/>
        </authorList>
    </citation>
    <scope>NUCLEOTIDE SEQUENCE</scope>
</reference>
<evidence type="ECO:0000256" key="4">
    <source>
        <dbReference type="ARBA" id="ARBA00023125"/>
    </source>
</evidence>